<evidence type="ECO:0000259" key="8">
    <source>
        <dbReference type="Pfam" id="PF05504"/>
    </source>
</evidence>
<evidence type="ECO:0000256" key="4">
    <source>
        <dbReference type="ARBA" id="ARBA00022729"/>
    </source>
</evidence>
<dbReference type="NCBIfam" id="TIGR02887">
    <property type="entry name" value="spore_ger_x_C"/>
    <property type="match status" value="1"/>
</dbReference>
<keyword evidence="4" id="KW-0732">Signal</keyword>
<comment type="similarity">
    <text evidence="2">Belongs to the GerABKC lipoprotein family.</text>
</comment>
<dbReference type="InterPro" id="IPR057336">
    <property type="entry name" value="GerAC_N"/>
</dbReference>
<evidence type="ECO:0000313" key="10">
    <source>
        <dbReference type="EMBL" id="MFC7149997.1"/>
    </source>
</evidence>
<sequence length="384" mass="42384">MGAILRAAVAAAALIAIAGCWDRVEIEDRGFVVGSAIDEGENGMYELTFQYIVPSAMQGKSAGSGHPTDASFQNVSASATTLFKAARKMSNETSRPPYLEQNKVILVSDRLARSGKFQETLDLFIRDSEMRRAAKVLIAVGEAKKLLDIKPPIETLPAQYINSTSENPDKSESIVPPTTMGHVHRFLLEDHSFTIPRIVQTDSKVSLSGAAVFGSDKRMKGYLNGEETSGKNYFSGTIKAGAVEIELDGKPLLFEVKSASRKIRADVSNPESPVFTINVNVEGNVGETYTDADLLDPKVIREIEDRVGNRIKEIMYAVLEKLQKQYKADAIGLSDHLNENHYRAWKKIASNWDRGEHLFSSCRVVVNVDTRLRIIGAIERIQPR</sequence>
<name>A0ABW2FEK1_9BACL</name>
<dbReference type="Pfam" id="PF25198">
    <property type="entry name" value="Spore_GerAC_N"/>
    <property type="match status" value="1"/>
</dbReference>
<dbReference type="EMBL" id="JBHTAI010000009">
    <property type="protein sequence ID" value="MFC7149997.1"/>
    <property type="molecule type" value="Genomic_DNA"/>
</dbReference>
<keyword evidence="11" id="KW-1185">Reference proteome</keyword>
<reference evidence="11" key="1">
    <citation type="journal article" date="2019" name="Int. J. Syst. Evol. Microbiol.">
        <title>The Global Catalogue of Microorganisms (GCM) 10K type strain sequencing project: providing services to taxonomists for standard genome sequencing and annotation.</title>
        <authorList>
            <consortium name="The Broad Institute Genomics Platform"/>
            <consortium name="The Broad Institute Genome Sequencing Center for Infectious Disease"/>
            <person name="Wu L."/>
            <person name="Ma J."/>
        </authorList>
    </citation>
    <scope>NUCLEOTIDE SEQUENCE [LARGE SCALE GENOMIC DNA]</scope>
    <source>
        <strain evidence="11">KCTC 12907</strain>
    </source>
</reference>
<keyword evidence="3" id="KW-0309">Germination</keyword>
<dbReference type="RefSeq" id="WP_378046296.1">
    <property type="nucleotide sequence ID" value="NZ_JBHMDN010000010.1"/>
</dbReference>
<evidence type="ECO:0000256" key="6">
    <source>
        <dbReference type="ARBA" id="ARBA00023139"/>
    </source>
</evidence>
<dbReference type="Pfam" id="PF05504">
    <property type="entry name" value="Spore_GerAC"/>
    <property type="match status" value="1"/>
</dbReference>
<dbReference type="PROSITE" id="PS51257">
    <property type="entry name" value="PROKAR_LIPOPROTEIN"/>
    <property type="match status" value="1"/>
</dbReference>
<evidence type="ECO:0000256" key="5">
    <source>
        <dbReference type="ARBA" id="ARBA00023136"/>
    </source>
</evidence>
<comment type="caution">
    <text evidence="10">The sequence shown here is derived from an EMBL/GenBank/DDBJ whole genome shotgun (WGS) entry which is preliminary data.</text>
</comment>
<organism evidence="10 11">
    <name type="scientific">Cohnella cellulosilytica</name>
    <dbReference type="NCBI Taxonomy" id="986710"/>
    <lineage>
        <taxon>Bacteria</taxon>
        <taxon>Bacillati</taxon>
        <taxon>Bacillota</taxon>
        <taxon>Bacilli</taxon>
        <taxon>Bacillales</taxon>
        <taxon>Paenibacillaceae</taxon>
        <taxon>Cohnella</taxon>
    </lineage>
</organism>
<evidence type="ECO:0000259" key="9">
    <source>
        <dbReference type="Pfam" id="PF25198"/>
    </source>
</evidence>
<gene>
    <name evidence="10" type="ORF">ACFQMJ_15835</name>
</gene>
<dbReference type="InterPro" id="IPR046953">
    <property type="entry name" value="Spore_GerAC-like_C"/>
</dbReference>
<feature type="domain" description="Spore germination protein N-terminal" evidence="9">
    <location>
        <begin position="22"/>
        <end position="198"/>
    </location>
</feature>
<dbReference type="InterPro" id="IPR038501">
    <property type="entry name" value="Spore_GerAC_C_sf"/>
</dbReference>
<evidence type="ECO:0000313" key="11">
    <source>
        <dbReference type="Proteomes" id="UP001596378"/>
    </source>
</evidence>
<dbReference type="PANTHER" id="PTHR35789">
    <property type="entry name" value="SPORE GERMINATION PROTEIN B3"/>
    <property type="match status" value="1"/>
</dbReference>
<feature type="domain" description="Spore germination GerAC-like C-terminal" evidence="8">
    <location>
        <begin position="208"/>
        <end position="375"/>
    </location>
</feature>
<comment type="subcellular location">
    <subcellularLocation>
        <location evidence="1">Membrane</location>
        <topology evidence="1">Lipid-anchor</topology>
    </subcellularLocation>
</comment>
<dbReference type="Proteomes" id="UP001596378">
    <property type="component" value="Unassembled WGS sequence"/>
</dbReference>
<evidence type="ECO:0000256" key="2">
    <source>
        <dbReference type="ARBA" id="ARBA00007886"/>
    </source>
</evidence>
<protein>
    <submittedName>
        <fullName evidence="10">Ger(X)C family spore germination protein</fullName>
    </submittedName>
</protein>
<keyword evidence="7" id="KW-0449">Lipoprotein</keyword>
<dbReference type="Gene3D" id="3.30.300.210">
    <property type="entry name" value="Nutrient germinant receptor protein C, domain 3"/>
    <property type="match status" value="1"/>
</dbReference>
<evidence type="ECO:0000256" key="1">
    <source>
        <dbReference type="ARBA" id="ARBA00004635"/>
    </source>
</evidence>
<evidence type="ECO:0000256" key="3">
    <source>
        <dbReference type="ARBA" id="ARBA00022544"/>
    </source>
</evidence>
<accession>A0ABW2FEK1</accession>
<keyword evidence="5" id="KW-0472">Membrane</keyword>
<keyword evidence="6" id="KW-0564">Palmitate</keyword>
<dbReference type="Gene3D" id="6.20.190.10">
    <property type="entry name" value="Nutrient germinant receptor protein C, domain 1"/>
    <property type="match status" value="1"/>
</dbReference>
<dbReference type="InterPro" id="IPR008844">
    <property type="entry name" value="Spore_GerAC-like"/>
</dbReference>
<evidence type="ECO:0000256" key="7">
    <source>
        <dbReference type="ARBA" id="ARBA00023288"/>
    </source>
</evidence>
<dbReference type="PANTHER" id="PTHR35789:SF1">
    <property type="entry name" value="SPORE GERMINATION PROTEIN B3"/>
    <property type="match status" value="1"/>
</dbReference>
<proteinExistence type="inferred from homology"/>